<sequence length="269" mass="30121">MQTHGRGKALACAGPSTSSEAIDAFEHGLGLSIRGFKKACAFAQKDAALHLDNVRTAFGTACTVPDDFVPPFDNNNALLHDTTNPNLTYLHERCPKPAKQRPQSAAPRRSGGTQPKPKSLPVDFVYDIDIRKQLRTAIDAERRDLLRATQAREALLRDANQWLPNSRPDKKALKQENVAWSTPRRHKPQPWERKQVPPVGVAMELKQHDEVVWSAAAPTTSKKARPKSAVNRRNPVAENVHFASWQTTSYHQDVDKLNGRRQHRRTSQA</sequence>
<protein>
    <submittedName>
        <fullName evidence="2">Uncharacterized protein</fullName>
    </submittedName>
</protein>
<dbReference type="AlphaFoldDB" id="A0A024U107"/>
<dbReference type="eggNOG" id="ENOG502SBMQ">
    <property type="taxonomic scope" value="Eukaryota"/>
</dbReference>
<feature type="compositionally biased region" description="Basic residues" evidence="1">
    <location>
        <begin position="259"/>
        <end position="269"/>
    </location>
</feature>
<feature type="region of interest" description="Disordered" evidence="1">
    <location>
        <begin position="94"/>
        <end position="120"/>
    </location>
</feature>
<dbReference type="VEuPathDB" id="FungiDB:H310_08029"/>
<evidence type="ECO:0000256" key="1">
    <source>
        <dbReference type="SAM" id="MobiDB-lite"/>
    </source>
</evidence>
<name>A0A024U107_9STRA</name>
<dbReference type="EMBL" id="KI913967">
    <property type="protein sequence ID" value="ETV99297.1"/>
    <property type="molecule type" value="Genomic_DNA"/>
</dbReference>
<dbReference type="RefSeq" id="XP_008871853.1">
    <property type="nucleotide sequence ID" value="XM_008873631.1"/>
</dbReference>
<proteinExistence type="predicted"/>
<accession>A0A024U107</accession>
<reference evidence="2" key="1">
    <citation type="submission" date="2013-12" db="EMBL/GenBank/DDBJ databases">
        <title>The Genome Sequence of Aphanomyces invadans NJM9701.</title>
        <authorList>
            <consortium name="The Broad Institute Genomics Platform"/>
            <person name="Russ C."/>
            <person name="Tyler B."/>
            <person name="van West P."/>
            <person name="Dieguez-Uribeondo J."/>
            <person name="Young S.K."/>
            <person name="Zeng Q."/>
            <person name="Gargeya S."/>
            <person name="Fitzgerald M."/>
            <person name="Abouelleil A."/>
            <person name="Alvarado L."/>
            <person name="Chapman S.B."/>
            <person name="Gainer-Dewar J."/>
            <person name="Goldberg J."/>
            <person name="Griggs A."/>
            <person name="Gujja S."/>
            <person name="Hansen M."/>
            <person name="Howarth C."/>
            <person name="Imamovic A."/>
            <person name="Ireland A."/>
            <person name="Larimer J."/>
            <person name="McCowan C."/>
            <person name="Murphy C."/>
            <person name="Pearson M."/>
            <person name="Poon T.W."/>
            <person name="Priest M."/>
            <person name="Roberts A."/>
            <person name="Saif S."/>
            <person name="Shea T."/>
            <person name="Sykes S."/>
            <person name="Wortman J."/>
            <person name="Nusbaum C."/>
            <person name="Birren B."/>
        </authorList>
    </citation>
    <scope>NUCLEOTIDE SEQUENCE [LARGE SCALE GENOMIC DNA]</scope>
    <source>
        <strain evidence="2">NJM9701</strain>
    </source>
</reference>
<dbReference type="GeneID" id="20085079"/>
<evidence type="ECO:0000313" key="2">
    <source>
        <dbReference type="EMBL" id="ETV99297.1"/>
    </source>
</evidence>
<dbReference type="OrthoDB" id="76494at2759"/>
<feature type="region of interest" description="Disordered" evidence="1">
    <location>
        <begin position="239"/>
        <end position="269"/>
    </location>
</feature>
<gene>
    <name evidence="2" type="ORF">H310_08029</name>
</gene>
<organism evidence="2">
    <name type="scientific">Aphanomyces invadans</name>
    <dbReference type="NCBI Taxonomy" id="157072"/>
    <lineage>
        <taxon>Eukaryota</taxon>
        <taxon>Sar</taxon>
        <taxon>Stramenopiles</taxon>
        <taxon>Oomycota</taxon>
        <taxon>Saprolegniomycetes</taxon>
        <taxon>Saprolegniales</taxon>
        <taxon>Verrucalvaceae</taxon>
        <taxon>Aphanomyces</taxon>
    </lineage>
</organism>